<dbReference type="InterPro" id="IPR001352">
    <property type="entry name" value="RNase_HII/HIII"/>
</dbReference>
<dbReference type="GO" id="GO:0006298">
    <property type="term" value="P:mismatch repair"/>
    <property type="evidence" value="ECO:0007669"/>
    <property type="project" value="TreeGrafter"/>
</dbReference>
<evidence type="ECO:0000256" key="11">
    <source>
        <dbReference type="ARBA" id="ARBA00022842"/>
    </source>
</evidence>
<dbReference type="Gene3D" id="3.30.310.10">
    <property type="entry name" value="TATA-Binding Protein"/>
    <property type="match status" value="1"/>
</dbReference>
<dbReference type="Gene3D" id="3.30.420.10">
    <property type="entry name" value="Ribonuclease H-like superfamily/Ribonuclease H"/>
    <property type="match status" value="1"/>
</dbReference>
<keyword evidence="7 12" id="KW-0540">Nuclease</keyword>
<evidence type="ECO:0000256" key="7">
    <source>
        <dbReference type="ARBA" id="ARBA00022722"/>
    </source>
</evidence>
<comment type="catalytic activity">
    <reaction evidence="1 12 13">
        <text>Endonucleolytic cleavage to 5'-phosphomonoester.</text>
        <dbReference type="EC" id="3.1.26.4"/>
    </reaction>
</comment>
<keyword evidence="8 12" id="KW-0479">Metal-binding</keyword>
<dbReference type="GO" id="GO:0005737">
    <property type="term" value="C:cytoplasm"/>
    <property type="evidence" value="ECO:0007669"/>
    <property type="project" value="UniProtKB-SubCell"/>
</dbReference>
<keyword evidence="11" id="KW-0460">Magnesium</keyword>
<dbReference type="EMBL" id="CP037899">
    <property type="protein sequence ID" value="QDQ42596.1"/>
    <property type="molecule type" value="Genomic_DNA"/>
</dbReference>
<dbReference type="InterPro" id="IPR024568">
    <property type="entry name" value="RNase_HIII_N"/>
</dbReference>
<evidence type="ECO:0000256" key="6">
    <source>
        <dbReference type="ARBA" id="ARBA00022490"/>
    </source>
</evidence>
<evidence type="ECO:0000256" key="12">
    <source>
        <dbReference type="PROSITE-ProRule" id="PRU01319"/>
    </source>
</evidence>
<proteinExistence type="inferred from homology"/>
<evidence type="ECO:0000313" key="15">
    <source>
        <dbReference type="EMBL" id="QDQ42596.1"/>
    </source>
</evidence>
<dbReference type="PANTHER" id="PTHR10954">
    <property type="entry name" value="RIBONUCLEASE H2 SUBUNIT A"/>
    <property type="match status" value="1"/>
</dbReference>
<evidence type="ECO:0000256" key="9">
    <source>
        <dbReference type="ARBA" id="ARBA00022759"/>
    </source>
</evidence>
<dbReference type="GO" id="GO:0032299">
    <property type="term" value="C:ribonuclease H2 complex"/>
    <property type="evidence" value="ECO:0007669"/>
    <property type="project" value="TreeGrafter"/>
</dbReference>
<dbReference type="GO" id="GO:0003723">
    <property type="term" value="F:RNA binding"/>
    <property type="evidence" value="ECO:0007669"/>
    <property type="project" value="UniProtKB-UniRule"/>
</dbReference>
<comment type="cofactor">
    <cofactor evidence="2">
        <name>Mg(2+)</name>
        <dbReference type="ChEBI" id="CHEBI:18420"/>
    </cofactor>
</comment>
<evidence type="ECO:0000313" key="16">
    <source>
        <dbReference type="Proteomes" id="UP000315925"/>
    </source>
</evidence>
<feature type="binding site" evidence="12">
    <location>
        <position position="171"/>
    </location>
    <ligand>
        <name>a divalent metal cation</name>
        <dbReference type="ChEBI" id="CHEBI:60240"/>
    </ligand>
</feature>
<evidence type="ECO:0000256" key="2">
    <source>
        <dbReference type="ARBA" id="ARBA00001946"/>
    </source>
</evidence>
<feature type="binding site" evidence="12">
    <location>
        <position position="67"/>
    </location>
    <ligand>
        <name>a divalent metal cation</name>
        <dbReference type="ChEBI" id="CHEBI:60240"/>
    </ligand>
</feature>
<accession>A0A516TMX5</accession>
<sequence length="274" mass="30704">MDHGLFRAKSKGVVVQAYKTGKVLVQGKEALEFSRNVIEPEILQQATIGYEFLVHPEYFEAHVGIDECGKGDLFGPLVIAAVFVEPQTAKDFLEMGIKDSKRISSIKRLNQFALEIKKRTKYALLTLPPLRYNELYEKKFKNLNLLLAWAHAWVYKKLSLELNDSPKVLCDRFAQPWVLQQSFKRIGADQLLEQKTKAESDPAVAAASILARLTFVEELAKLSQVIGLPLPKGASSKAAQLAKDILLRCGKDTLQKVAKIHFKTIQQILANCAL</sequence>
<dbReference type="EC" id="3.1.26.4" evidence="13"/>
<comment type="subcellular location">
    <subcellularLocation>
        <location evidence="4">Cytoplasm</location>
    </subcellularLocation>
</comment>
<dbReference type="GO" id="GO:0043137">
    <property type="term" value="P:DNA replication, removal of RNA primer"/>
    <property type="evidence" value="ECO:0007669"/>
    <property type="project" value="TreeGrafter"/>
</dbReference>
<keyword evidence="10 12" id="KW-0378">Hydrolase</keyword>
<name>A0A516TMX5_9BACT</name>
<dbReference type="STRING" id="1202785.A946_01630"/>
<dbReference type="InterPro" id="IPR012337">
    <property type="entry name" value="RNaseH-like_sf"/>
</dbReference>
<feature type="domain" description="RNase H type-2" evidence="14">
    <location>
        <begin position="60"/>
        <end position="274"/>
    </location>
</feature>
<organism evidence="15 16">
    <name type="scientific">Methylacidiphilum kamchatkense Kam1</name>
    <dbReference type="NCBI Taxonomy" id="1202785"/>
    <lineage>
        <taxon>Bacteria</taxon>
        <taxon>Pseudomonadati</taxon>
        <taxon>Verrucomicrobiota</taxon>
        <taxon>Methylacidiphilae</taxon>
        <taxon>Methylacidiphilales</taxon>
        <taxon>Methylacidiphilaceae</taxon>
        <taxon>Methylacidiphilum (ex Ratnadevi et al. 2023)</taxon>
    </lineage>
</organism>
<evidence type="ECO:0000256" key="1">
    <source>
        <dbReference type="ARBA" id="ARBA00000077"/>
    </source>
</evidence>
<dbReference type="GO" id="GO:0004523">
    <property type="term" value="F:RNA-DNA hybrid ribonuclease activity"/>
    <property type="evidence" value="ECO:0007669"/>
    <property type="project" value="UniProtKB-UniRule"/>
</dbReference>
<dbReference type="PROSITE" id="PS51975">
    <property type="entry name" value="RNASE_H_2"/>
    <property type="match status" value="1"/>
</dbReference>
<keyword evidence="9 12" id="KW-0255">Endonuclease</keyword>
<dbReference type="InterPro" id="IPR036397">
    <property type="entry name" value="RNaseH_sf"/>
</dbReference>
<dbReference type="PANTHER" id="PTHR10954:SF23">
    <property type="entry name" value="RIBONUCLEASE"/>
    <property type="match status" value="1"/>
</dbReference>
<dbReference type="Pfam" id="PF11858">
    <property type="entry name" value="DUF3378"/>
    <property type="match status" value="1"/>
</dbReference>
<evidence type="ECO:0000256" key="13">
    <source>
        <dbReference type="RuleBase" id="RU003515"/>
    </source>
</evidence>
<dbReference type="SUPFAM" id="SSF53098">
    <property type="entry name" value="Ribonuclease H-like"/>
    <property type="match status" value="1"/>
</dbReference>
<comment type="similarity">
    <text evidence="5">Belongs to the RNase HII family. RnhC subfamily.</text>
</comment>
<protein>
    <recommendedName>
        <fullName evidence="13">Ribonuclease</fullName>
        <ecNumber evidence="13">3.1.26.4</ecNumber>
    </recommendedName>
</protein>
<gene>
    <name evidence="15" type="ORF">kam1_1372</name>
</gene>
<comment type="cofactor">
    <cofactor evidence="12">
        <name>Mn(2+)</name>
        <dbReference type="ChEBI" id="CHEBI:29035"/>
    </cofactor>
    <cofactor evidence="12">
        <name>Mg(2+)</name>
        <dbReference type="ChEBI" id="CHEBI:18420"/>
    </cofactor>
    <text evidence="12">Manganese or magnesium. Binds 1 divalent metal ion per monomer in the absence of substrate. May bind a second metal ion after substrate binding.</text>
</comment>
<keyword evidence="6" id="KW-0963">Cytoplasm</keyword>
<dbReference type="InterPro" id="IPR012295">
    <property type="entry name" value="TBP_dom_sf"/>
</dbReference>
<dbReference type="InterPro" id="IPR004641">
    <property type="entry name" value="RNase_HIII"/>
</dbReference>
<dbReference type="GO" id="GO:0046872">
    <property type="term" value="F:metal ion binding"/>
    <property type="evidence" value="ECO:0007669"/>
    <property type="project" value="UniProtKB-KW"/>
</dbReference>
<evidence type="ECO:0000256" key="8">
    <source>
        <dbReference type="ARBA" id="ARBA00022723"/>
    </source>
</evidence>
<dbReference type="AlphaFoldDB" id="A0A516TMX5"/>
<reference evidence="16" key="1">
    <citation type="submission" date="2019-03" db="EMBL/GenBank/DDBJ databases">
        <title>Complete genome of Methylacidiphilum kamchatkense Kam1.</title>
        <authorList>
            <person name="Kruse T."/>
            <person name="Murarilal Ratnadevi C."/>
            <person name="Erikstad H.-A."/>
            <person name="Birkeland N.-K."/>
        </authorList>
    </citation>
    <scope>NUCLEOTIDE SEQUENCE [LARGE SCALE GENOMIC DNA]</scope>
    <source>
        <strain evidence="16">kam1</strain>
    </source>
</reference>
<dbReference type="Pfam" id="PF01351">
    <property type="entry name" value="RNase_HII"/>
    <property type="match status" value="1"/>
</dbReference>
<evidence type="ECO:0000256" key="5">
    <source>
        <dbReference type="ARBA" id="ARBA00008378"/>
    </source>
</evidence>
<dbReference type="Proteomes" id="UP000315925">
    <property type="component" value="Chromosome"/>
</dbReference>
<dbReference type="CDD" id="cd06590">
    <property type="entry name" value="RNase_HII_bacteria_HIII_like"/>
    <property type="match status" value="1"/>
</dbReference>
<dbReference type="NCBIfam" id="TIGR00716">
    <property type="entry name" value="rnhC"/>
    <property type="match status" value="1"/>
</dbReference>
<dbReference type="KEGG" id="mkc:kam1_1372"/>
<evidence type="ECO:0000256" key="10">
    <source>
        <dbReference type="ARBA" id="ARBA00022801"/>
    </source>
</evidence>
<evidence type="ECO:0000256" key="3">
    <source>
        <dbReference type="ARBA" id="ARBA00004065"/>
    </source>
</evidence>
<comment type="function">
    <text evidence="3 13">Endonuclease that specifically degrades the RNA of RNA-DNA hybrids.</text>
</comment>
<feature type="binding site" evidence="12">
    <location>
        <position position="66"/>
    </location>
    <ligand>
        <name>a divalent metal cation</name>
        <dbReference type="ChEBI" id="CHEBI:60240"/>
    </ligand>
</feature>
<dbReference type="InterPro" id="IPR024567">
    <property type="entry name" value="RNase_HII/HIII_dom"/>
</dbReference>
<evidence type="ECO:0000259" key="14">
    <source>
        <dbReference type="PROSITE" id="PS51975"/>
    </source>
</evidence>
<evidence type="ECO:0000256" key="4">
    <source>
        <dbReference type="ARBA" id="ARBA00004496"/>
    </source>
</evidence>